<feature type="region of interest" description="Disordered" evidence="1">
    <location>
        <begin position="370"/>
        <end position="389"/>
    </location>
</feature>
<dbReference type="EMBL" id="AMPZ03000004">
    <property type="protein sequence ID" value="KAH9584864.1"/>
    <property type="molecule type" value="Genomic_DNA"/>
</dbReference>
<feature type="region of interest" description="Disordered" evidence="1">
    <location>
        <begin position="1"/>
        <end position="37"/>
    </location>
</feature>
<dbReference type="RefSeq" id="XP_051067614.1">
    <property type="nucleotide sequence ID" value="XM_051214441.1"/>
</dbReference>
<feature type="compositionally biased region" description="Polar residues" evidence="1">
    <location>
        <begin position="231"/>
        <end position="249"/>
    </location>
</feature>
<reference evidence="2" key="3">
    <citation type="submission" date="2021-06" db="EMBL/GenBank/DDBJ databases">
        <title>Chromosome-level genome assembly for S. haematobium.</title>
        <authorList>
            <person name="Stroehlein A.J."/>
        </authorList>
    </citation>
    <scope>NUCLEOTIDE SEQUENCE</scope>
</reference>
<gene>
    <name evidence="2" type="primary">ULK2_1</name>
    <name evidence="2" type="ORF">MS3_00006313</name>
</gene>
<feature type="compositionally biased region" description="Polar residues" evidence="1">
    <location>
        <begin position="257"/>
        <end position="270"/>
    </location>
</feature>
<comment type="caution">
    <text evidence="2">The sequence shown here is derived from an EMBL/GenBank/DDBJ whole genome shotgun (WGS) entry which is preliminary data.</text>
</comment>
<proteinExistence type="predicted"/>
<reference evidence="2" key="1">
    <citation type="journal article" date="2012" name="Nat. Genet.">
        <title>Whole-genome sequence of Schistosoma haematobium.</title>
        <authorList>
            <person name="Young N.D."/>
            <person name="Jex A.R."/>
            <person name="Li B."/>
            <person name="Liu S."/>
            <person name="Yang L."/>
            <person name="Xiong Z."/>
            <person name="Li Y."/>
            <person name="Cantacessi C."/>
            <person name="Hall R.S."/>
            <person name="Xu X."/>
            <person name="Chen F."/>
            <person name="Wu X."/>
            <person name="Zerlotini A."/>
            <person name="Oliveira G."/>
            <person name="Hofmann A."/>
            <person name="Zhang G."/>
            <person name="Fang X."/>
            <person name="Kang Y."/>
            <person name="Campbell B.E."/>
            <person name="Loukas A."/>
            <person name="Ranganathan S."/>
            <person name="Rollinson D."/>
            <person name="Rinaldi G."/>
            <person name="Brindley P.J."/>
            <person name="Yang H."/>
            <person name="Wang J."/>
            <person name="Wang J."/>
            <person name="Gasser R.B."/>
        </authorList>
    </citation>
    <scope>NUCLEOTIDE SEQUENCE</scope>
</reference>
<dbReference type="CTD" id="24589071"/>
<evidence type="ECO:0000313" key="3">
    <source>
        <dbReference type="Proteomes" id="UP000471633"/>
    </source>
</evidence>
<reference evidence="2" key="2">
    <citation type="journal article" date="2019" name="Gigascience">
        <title>High-quality Schistosoma haematobium genome achieved by single-molecule and long-range sequencing.</title>
        <authorList>
            <person name="Stroehlein A.J."/>
            <person name="Korhonen P.K."/>
            <person name="Chong T.M."/>
            <person name="Lim Y.L."/>
            <person name="Chan K.G."/>
            <person name="Webster B."/>
            <person name="Rollinson D."/>
            <person name="Brindley P.J."/>
            <person name="Gasser R.B."/>
            <person name="Young N.D."/>
        </authorList>
    </citation>
    <scope>NUCLEOTIDE SEQUENCE</scope>
</reference>
<sequence>MTKTTVDEYIEDELDASSSSPSSDQNNLPKLPSVKPRDFMHIDSNKYPTDSHQNNLNTNFYSSKHQQQYISNNYRPSVPTRQDGFNVDEQRSTAYRFDQRGVYMNAEMEYGEPPLEDYVIVNSDGSVQRIDRERFRQQNQSTDPLSHMSNVGRIVRNPGAYLTNNNNLQRRGMTDIGPLPDVTIGTNTTDTRYYQLPNDNHRNSSPTLLNTNEIPHGVNNKLADQYLNQLPVNSRNSPTSHKHNTQPISEPNKRSTDYTTTGRNFENDLTSGGLWEAAEFSDEILMESEHNEEIKKITMVLELCELLAELAERRASALADCTPTRVVNTDNDSKTTTTDPSVANDGVSLVKQDNQQTKCSSNTNSLDNNHCVGSYSDNDNNDEQDSSKNCQQASSTALKFVSEAQRIVEQIVLYRRVLYYLEYVFDQVKKAFQNGRLKSTPTARRRLVDCNTLYHRCYIRLRQLARQSRREDLIEPVGRLLANITANRLIFQYALDQVRFLIVVVIKKFFFFIYLDISQFNCFVHVLFRLSKNFLVFVYSQDQSY</sequence>
<feature type="region of interest" description="Disordered" evidence="1">
    <location>
        <begin position="327"/>
        <end position="348"/>
    </location>
</feature>
<dbReference type="GeneID" id="24589071"/>
<feature type="region of interest" description="Disordered" evidence="1">
    <location>
        <begin position="231"/>
        <end position="270"/>
    </location>
</feature>
<dbReference type="Proteomes" id="UP000471633">
    <property type="component" value="Unassembled WGS sequence"/>
</dbReference>
<keyword evidence="3" id="KW-1185">Reference proteome</keyword>
<keyword evidence="2" id="KW-0808">Transferase</keyword>
<reference evidence="2" key="4">
    <citation type="journal article" date="2022" name="PLoS Pathog.">
        <title>Chromosome-level genome of Schistosoma haematobium underpins genome-wide explorations of molecular variation.</title>
        <authorList>
            <person name="Stroehlein A.J."/>
            <person name="Korhonen P.K."/>
            <person name="Lee V.V."/>
            <person name="Ralph S.A."/>
            <person name="Mentink-Kane M."/>
            <person name="You H."/>
            <person name="McManus D.P."/>
            <person name="Tchuente L.T."/>
            <person name="Stothard J.R."/>
            <person name="Kaur P."/>
            <person name="Dudchenko O."/>
            <person name="Aiden E.L."/>
            <person name="Yang B."/>
            <person name="Yang H."/>
            <person name="Emery A.M."/>
            <person name="Webster B.L."/>
            <person name="Brindley P.J."/>
            <person name="Rollinson D."/>
            <person name="Chang B.C.H."/>
            <person name="Gasser R.B."/>
            <person name="Young N.D."/>
        </authorList>
    </citation>
    <scope>NUCLEOTIDE SEQUENCE</scope>
</reference>
<evidence type="ECO:0000313" key="2">
    <source>
        <dbReference type="EMBL" id="KAH9584864.1"/>
    </source>
</evidence>
<accession>A0A922IRV6</accession>
<name>A0A922IRV6_SCHHA</name>
<protein>
    <submittedName>
        <fullName evidence="2">Serine/threonine-protein kinase ulk2, variant 2</fullName>
    </submittedName>
</protein>
<dbReference type="GO" id="GO:0016301">
    <property type="term" value="F:kinase activity"/>
    <property type="evidence" value="ECO:0007669"/>
    <property type="project" value="UniProtKB-KW"/>
</dbReference>
<dbReference type="AlphaFoldDB" id="A0A922IRV6"/>
<evidence type="ECO:0000256" key="1">
    <source>
        <dbReference type="SAM" id="MobiDB-lite"/>
    </source>
</evidence>
<keyword evidence="2" id="KW-0418">Kinase</keyword>
<feature type="compositionally biased region" description="Low complexity" evidence="1">
    <location>
        <begin position="328"/>
        <end position="339"/>
    </location>
</feature>
<organism evidence="2 3">
    <name type="scientific">Schistosoma haematobium</name>
    <name type="common">Blood fluke</name>
    <dbReference type="NCBI Taxonomy" id="6185"/>
    <lineage>
        <taxon>Eukaryota</taxon>
        <taxon>Metazoa</taxon>
        <taxon>Spiralia</taxon>
        <taxon>Lophotrochozoa</taxon>
        <taxon>Platyhelminthes</taxon>
        <taxon>Trematoda</taxon>
        <taxon>Digenea</taxon>
        <taxon>Strigeidida</taxon>
        <taxon>Schistosomatoidea</taxon>
        <taxon>Schistosomatidae</taxon>
        <taxon>Schistosoma</taxon>
    </lineage>
</organism>